<dbReference type="RefSeq" id="WP_329526111.1">
    <property type="nucleotide sequence ID" value="NZ_JBHSKH010000022.1"/>
</dbReference>
<organism evidence="3 4">
    <name type="scientific">Streptomyces kaempferi</name>
    <dbReference type="NCBI Taxonomy" id="333725"/>
    <lineage>
        <taxon>Bacteria</taxon>
        <taxon>Bacillati</taxon>
        <taxon>Actinomycetota</taxon>
        <taxon>Actinomycetes</taxon>
        <taxon>Kitasatosporales</taxon>
        <taxon>Streptomycetaceae</taxon>
        <taxon>Streptomyces</taxon>
    </lineage>
</organism>
<comment type="caution">
    <text evidence="3">The sequence shown here is derived from an EMBL/GenBank/DDBJ whole genome shotgun (WGS) entry which is preliminary data.</text>
</comment>
<dbReference type="InterPro" id="IPR041644">
    <property type="entry name" value="GNAT_C"/>
</dbReference>
<evidence type="ECO:0000313" key="3">
    <source>
        <dbReference type="EMBL" id="MFD1305277.1"/>
    </source>
</evidence>
<feature type="domain" description="N-acyltransferase N-terminal" evidence="1">
    <location>
        <begin position="35"/>
        <end position="166"/>
    </location>
</feature>
<feature type="domain" description="GNAT-like C-terminal" evidence="2">
    <location>
        <begin position="168"/>
        <end position="326"/>
    </location>
</feature>
<reference evidence="4" key="1">
    <citation type="journal article" date="2019" name="Int. J. Syst. Evol. Microbiol.">
        <title>The Global Catalogue of Microorganisms (GCM) 10K type strain sequencing project: providing services to taxonomists for standard genome sequencing and annotation.</title>
        <authorList>
            <consortium name="The Broad Institute Genomics Platform"/>
            <consortium name="The Broad Institute Genome Sequencing Center for Infectious Disease"/>
            <person name="Wu L."/>
            <person name="Ma J."/>
        </authorList>
    </citation>
    <scope>NUCLEOTIDE SEQUENCE [LARGE SCALE GENOMIC DNA]</scope>
    <source>
        <strain evidence="4">CGMCC 4.7020</strain>
    </source>
</reference>
<gene>
    <name evidence="3" type="ORF">ACFQ5X_05365</name>
</gene>
<keyword evidence="3" id="KW-0808">Transferase</keyword>
<dbReference type="InterPro" id="IPR041273">
    <property type="entry name" value="NAT_N"/>
</dbReference>
<keyword evidence="4" id="KW-1185">Reference proteome</keyword>
<dbReference type="EMBL" id="JBHTMM010000004">
    <property type="protein sequence ID" value="MFD1305277.1"/>
    <property type="molecule type" value="Genomic_DNA"/>
</dbReference>
<evidence type="ECO:0000259" key="2">
    <source>
        <dbReference type="Pfam" id="PF18164"/>
    </source>
</evidence>
<dbReference type="Pfam" id="PF18082">
    <property type="entry name" value="NAT_N"/>
    <property type="match status" value="1"/>
</dbReference>
<dbReference type="Pfam" id="PF18164">
    <property type="entry name" value="GNAT_C"/>
    <property type="match status" value="1"/>
</dbReference>
<name>A0ABW3X7E2_9ACTN</name>
<sequence length="334" mass="37140">MLLEALRADARLAEWLRDLESEAEPRTEAVLPDADELADILLDLSVAHEHVNELVALRSRLAADPEAMTLLTRCVARFVRDMGEIGKGWEPPAFPASTGSLGRCFHLYVFVAALPYVRAYHRGRGIPDDVSRRTLADLGRQVAVHRRRLGTPGLLFPWWIALHFHGEVFQLGRLQFQRARLGRRTGRAVAAAGLGSGPGDPCLSVHIADFRGPLSPAACERSLALAREFFARHYPDERYEVAECHSWLLDPQLGRYLPADSNIMRFQERFRVAYQETTPDDGVPVGFVFGDPELPAGDLPGRSAVERAVGDHLRGGGHWYVGHGWFALQTPSNE</sequence>
<proteinExistence type="predicted"/>
<dbReference type="Proteomes" id="UP001597058">
    <property type="component" value="Unassembled WGS sequence"/>
</dbReference>
<accession>A0ABW3X7E2</accession>
<protein>
    <submittedName>
        <fullName evidence="3">Acyltransferase domain-containing protein</fullName>
    </submittedName>
</protein>
<dbReference type="GO" id="GO:0016746">
    <property type="term" value="F:acyltransferase activity"/>
    <property type="evidence" value="ECO:0007669"/>
    <property type="project" value="UniProtKB-KW"/>
</dbReference>
<dbReference type="Gene3D" id="3.40.630.120">
    <property type="match status" value="1"/>
</dbReference>
<evidence type="ECO:0000259" key="1">
    <source>
        <dbReference type="Pfam" id="PF18082"/>
    </source>
</evidence>
<evidence type="ECO:0000313" key="4">
    <source>
        <dbReference type="Proteomes" id="UP001597058"/>
    </source>
</evidence>
<keyword evidence="3" id="KW-0012">Acyltransferase</keyword>